<comment type="function">
    <text evidence="8">RNA replication. The central part of this protein possibly functions as an ATP-binding helicase.</text>
</comment>
<dbReference type="InterPro" id="IPR002588">
    <property type="entry name" value="Alphavirus-like_MT_dom"/>
</dbReference>
<feature type="region of interest" description="Disordered" evidence="9">
    <location>
        <begin position="492"/>
        <end position="530"/>
    </location>
</feature>
<feature type="domain" description="(+)RNA virus helicase C-terminal" evidence="11">
    <location>
        <begin position="719"/>
        <end position="1012"/>
    </location>
</feature>
<dbReference type="GO" id="GO:0006396">
    <property type="term" value="P:RNA processing"/>
    <property type="evidence" value="ECO:0007669"/>
    <property type="project" value="InterPro"/>
</dbReference>
<keyword evidence="6" id="KW-0067">ATP-binding</keyword>
<feature type="region of interest" description="Disordered" evidence="9">
    <location>
        <begin position="550"/>
        <end position="569"/>
    </location>
</feature>
<sequence length="1508" mass="170100">MASQVERLLADLSSPETRAALDEDRKTAAYRLMAKADAVTPFLVNPKQSTDLEILGIASNPFSTQLHTHAADKNLENDSLNTIGLMLPKDPVTLIQIKRAKLRLLHRAADGDDKIVNYVKEPRDLQRFQDAIPAHTPKVNTRVAVLHDTLHFLSPRQLYQLFAINPHLETLYATCVLPIEVNHRMASLYPSIYTLEYRDDGFLYIPGTHAGGAYWHSYDTMRWLSICGIKDVVISRHETKAAHHIFVISRYQSRFRLDPPREWLFHCSEHVRVSPIFFPGRCNSTKVYSVSFIKRMIMYCKSVKAVAMRDIFAKMRQILETKELLHYNMADLVCLANYLLMVTAFDDKADGWEKVTATAMRKLMMYCSEAIREFLRPITGSSRHAALLSVIEPIPVHFSTRPQHLRRLSGWAWEKEEMSHDQADLPTVNALTPDLDTFLDAFDEKDDDGSFEISLDECFPPITPPPSSPNREASATTREEEICDEIERVIRGEPQNSEMENPFTSTSGREDSTSTEGPSMPSDLLGLREPTPPTPILIFTPRTEIQLGSMNNDHEASSSTTAPAPPVPTEGPLMPSDLLGLCAPTTPAPTLTPTPGTEIQFGSMNNDHEASPSMTVPAPPPGRAIASSHISARDIDILKKHGFTNFQKQSDGFNTIAPILWNPTVRDVTPAQPKGGTLLNALLECLKALHRVPYHYQVRNSLASDFASDIKNGRFGVVLKKLPQSRLESIQGICSASKTKTAVVVVHGAGGAGKSRSLQECLLANLAPTNTRELLIVLPTNNLVNDWREKVPKADARRITTYEKACKRDSSEVVIMDDYGKLPPGFVDFYLALKSNVKLLILTGDQRQSTCFIGNSEALLSSVDNLIKQFSPFCDYYVNATHRQPRRLANPLGVHAQKTSGGSVKISNLVPKNSTVLVPSFKEKESLGEQGRLSYTYAGCQGLTVPHTTIVLDHCSTLCSEEVLYTALSRASESITFVNTYSDDAGFQAKLDSLPYLKTMLSGVREDERAGAEERCPEPEVREPLTKTHLPVANPNVHFEPLIEACEDKDTRELVGTLGKTNLAQTEDPVIQLFPHQQAKDEPLYEKTIEARIATNSPDGNERDIKRLIVSGNFLFEAYADFMKVPQEPQPFNRTLWLQCRQKAERTYLSKTSQQLKNGATRQDPDFSDNQIALFNKSQWVKKLEKVGMKFKPGQTISAFKQTVVLLTTTFALYMRAVREIHQPKNVFIMCERTPGQFDDFVKERWHFDRDNYTSDYSQYDQSQDAAFLNFELRKARHFGVPDEVCLFYRWLKCNAKTFVGNLSIMRLSGEGPTFDANTECNIAYDALRFNLTDTNACYAGDDLVRDRVCPERKSWAHISKDFKLAAKPVITRKPDFCGWRLTPYGIIKNPVQLYNSMQLGLRLGKIKEILPSYKLDFVYAFRLQDKLFDIFDEEEMDAHQLTVRTMHKMGMSIETGDHIPVHHVVSDRILNPDGDVRYYNKDKAEMTLVQKEVTDSWLELREDYFRS</sequence>
<dbReference type="PROSITE" id="PS51657">
    <property type="entry name" value="PSRV_HELICASE"/>
    <property type="match status" value="1"/>
</dbReference>
<keyword evidence="1" id="KW-0696">RNA-directed RNA polymerase</keyword>
<evidence type="ECO:0000256" key="3">
    <source>
        <dbReference type="ARBA" id="ARBA00022695"/>
    </source>
</evidence>
<evidence type="ECO:0000313" key="13">
    <source>
        <dbReference type="EMBL" id="WWM21942.1"/>
    </source>
</evidence>
<dbReference type="SUPFAM" id="SSF56672">
    <property type="entry name" value="DNA/RNA polymerases"/>
    <property type="match status" value="1"/>
</dbReference>
<dbReference type="Pfam" id="PF01443">
    <property type="entry name" value="Viral_helicase1"/>
    <property type="match status" value="1"/>
</dbReference>
<protein>
    <submittedName>
        <fullName evidence="13">Replicase</fullName>
    </submittedName>
</protein>
<dbReference type="PROSITE" id="PS51743">
    <property type="entry name" value="ALPHAVIRUS_MT"/>
    <property type="match status" value="1"/>
</dbReference>
<evidence type="ECO:0000259" key="10">
    <source>
        <dbReference type="PROSITE" id="PS50507"/>
    </source>
</evidence>
<dbReference type="PROSITE" id="PS50507">
    <property type="entry name" value="RDRP_SSRNA_POS"/>
    <property type="match status" value="1"/>
</dbReference>
<accession>A0AAU6NEF8</accession>
<dbReference type="SUPFAM" id="SSF52540">
    <property type="entry name" value="P-loop containing nucleoside triphosphate hydrolases"/>
    <property type="match status" value="1"/>
</dbReference>
<evidence type="ECO:0000256" key="4">
    <source>
        <dbReference type="ARBA" id="ARBA00022741"/>
    </source>
</evidence>
<feature type="domain" description="Alphavirus-like MT" evidence="12">
    <location>
        <begin position="60"/>
        <end position="224"/>
    </location>
</feature>
<feature type="domain" description="RdRp catalytic" evidence="10">
    <location>
        <begin position="1250"/>
        <end position="1356"/>
    </location>
</feature>
<dbReference type="InterPro" id="IPR027417">
    <property type="entry name" value="P-loop_NTPase"/>
</dbReference>
<dbReference type="GO" id="GO:0016787">
    <property type="term" value="F:hydrolase activity"/>
    <property type="evidence" value="ECO:0007669"/>
    <property type="project" value="UniProtKB-KW"/>
</dbReference>
<keyword evidence="2" id="KW-0808">Transferase</keyword>
<reference evidence="13" key="1">
    <citation type="journal article" date="2024" name="Virus Res.">
        <title>Exploring the viral landscape of saffron through metatranscriptomic analysis.</title>
        <authorList>
            <person name="Martinez-Fajardo C."/>
            <person name="Navarro-Simarro P."/>
            <person name="Morote L."/>
            <person name="Rubio-Moraga A."/>
            <person name="Mondejar-Lopez M."/>
            <person name="Niza E."/>
            <person name="Argandona J."/>
            <person name="Ahrazem O."/>
            <person name="Gomez-Gomez L."/>
            <person name="Lopez-Jimenez A.J."/>
        </authorList>
    </citation>
    <scope>NUCLEOTIDE SEQUENCE</scope>
    <source>
        <strain evidence="13">CR1</strain>
    </source>
</reference>
<dbReference type="Pfam" id="PF01660">
    <property type="entry name" value="Vmethyltransf"/>
    <property type="match status" value="1"/>
</dbReference>
<evidence type="ECO:0000256" key="6">
    <source>
        <dbReference type="ARBA" id="ARBA00022840"/>
    </source>
</evidence>
<dbReference type="InterPro" id="IPR007094">
    <property type="entry name" value="RNA-dir_pol_PSvirus"/>
</dbReference>
<feature type="region of interest" description="Disordered" evidence="9">
    <location>
        <begin position="457"/>
        <end position="477"/>
    </location>
</feature>
<dbReference type="EMBL" id="PP339761">
    <property type="protein sequence ID" value="WWM21942.1"/>
    <property type="molecule type" value="Genomic_RNA"/>
</dbReference>
<dbReference type="GO" id="GO:0016556">
    <property type="term" value="P:mRNA modification"/>
    <property type="evidence" value="ECO:0007669"/>
    <property type="project" value="InterPro"/>
</dbReference>
<keyword evidence="3" id="KW-0548">Nucleotidyltransferase</keyword>
<dbReference type="CDD" id="cd23246">
    <property type="entry name" value="Alphaflexiviridae_RdRp"/>
    <property type="match status" value="1"/>
</dbReference>
<evidence type="ECO:0000256" key="2">
    <source>
        <dbReference type="ARBA" id="ARBA00022679"/>
    </source>
</evidence>
<dbReference type="Pfam" id="PF00978">
    <property type="entry name" value="RdRP_2"/>
    <property type="match status" value="1"/>
</dbReference>
<dbReference type="GO" id="GO:0008174">
    <property type="term" value="F:mRNA methyltransferase activity"/>
    <property type="evidence" value="ECO:0007669"/>
    <property type="project" value="UniProtKB-UniRule"/>
</dbReference>
<evidence type="ECO:0000256" key="9">
    <source>
        <dbReference type="SAM" id="MobiDB-lite"/>
    </source>
</evidence>
<dbReference type="GO" id="GO:0006351">
    <property type="term" value="P:DNA-templated transcription"/>
    <property type="evidence" value="ECO:0007669"/>
    <property type="project" value="InterPro"/>
</dbReference>
<keyword evidence="5" id="KW-0378">Hydrolase</keyword>
<evidence type="ECO:0000256" key="8">
    <source>
        <dbReference type="ARBA" id="ARBA00025585"/>
    </source>
</evidence>
<keyword evidence="4" id="KW-0547">Nucleotide-binding</keyword>
<evidence type="ECO:0000259" key="12">
    <source>
        <dbReference type="PROSITE" id="PS51743"/>
    </source>
</evidence>
<dbReference type="GO" id="GO:0003968">
    <property type="term" value="F:RNA-directed RNA polymerase activity"/>
    <property type="evidence" value="ECO:0007669"/>
    <property type="project" value="UniProtKB-KW"/>
</dbReference>
<dbReference type="GO" id="GO:0039694">
    <property type="term" value="P:viral RNA genome replication"/>
    <property type="evidence" value="ECO:0007669"/>
    <property type="project" value="InterPro"/>
</dbReference>
<keyword evidence="7" id="KW-0693">Viral RNA replication</keyword>
<proteinExistence type="predicted"/>
<dbReference type="InterPro" id="IPR001788">
    <property type="entry name" value="RNA-dep_RNA_pol_alsuvir"/>
</dbReference>
<dbReference type="Gene3D" id="3.40.50.300">
    <property type="entry name" value="P-loop containing nucleotide triphosphate hydrolases"/>
    <property type="match status" value="1"/>
</dbReference>
<name>A0AAU6NEF8_9VIRU</name>
<feature type="compositionally biased region" description="Polar residues" evidence="9">
    <location>
        <begin position="494"/>
        <end position="507"/>
    </location>
</feature>
<evidence type="ECO:0000256" key="7">
    <source>
        <dbReference type="ARBA" id="ARBA00022953"/>
    </source>
</evidence>
<evidence type="ECO:0000259" key="11">
    <source>
        <dbReference type="PROSITE" id="PS51657"/>
    </source>
</evidence>
<evidence type="ECO:0000256" key="1">
    <source>
        <dbReference type="ARBA" id="ARBA00022484"/>
    </source>
</evidence>
<dbReference type="InterPro" id="IPR027351">
    <property type="entry name" value="(+)RNA_virus_helicase_core_dom"/>
</dbReference>
<dbReference type="GO" id="GO:0003723">
    <property type="term" value="F:RNA binding"/>
    <property type="evidence" value="ECO:0007669"/>
    <property type="project" value="InterPro"/>
</dbReference>
<evidence type="ECO:0000256" key="5">
    <source>
        <dbReference type="ARBA" id="ARBA00022801"/>
    </source>
</evidence>
<reference evidence="13" key="2">
    <citation type="submission" date="2024-02" db="EMBL/GenBank/DDBJ databases">
        <authorList>
            <person name="Lopez Jimenez A.J."/>
        </authorList>
    </citation>
    <scope>NUCLEOTIDE SEQUENCE</scope>
    <source>
        <strain evidence="13">CR1</strain>
    </source>
</reference>
<dbReference type="InterPro" id="IPR043502">
    <property type="entry name" value="DNA/RNA_pol_sf"/>
</dbReference>
<organism evidence="13">
    <name type="scientific">Saffron-associated alphaflexivirus</name>
    <dbReference type="NCBI Taxonomy" id="3125858"/>
    <lineage>
        <taxon>Viruses</taxon>
        <taxon>Riboviria</taxon>
        <taxon>Orthornavirae</taxon>
        <taxon>Kitrinoviricota</taxon>
        <taxon>Alsuviricetes</taxon>
        <taxon>Tymovirales</taxon>
        <taxon>Alphaflexiviridae</taxon>
    </lineage>
</organism>
<dbReference type="GO" id="GO:0005524">
    <property type="term" value="F:ATP binding"/>
    <property type="evidence" value="ECO:0007669"/>
    <property type="project" value="UniProtKB-KW"/>
</dbReference>